<evidence type="ECO:0000313" key="1">
    <source>
        <dbReference type="EMBL" id="MEK8131923.1"/>
    </source>
</evidence>
<dbReference type="RefSeq" id="WP_341419057.1">
    <property type="nucleotide sequence ID" value="NZ_JBBPCC010000025.1"/>
</dbReference>
<sequence>METFTLTRKEMSSLLVSLQSGSDKKPVAILQEAWSKLHQHELRQGASLTAFLSTRLPGVFEKLLKTDRIGGLSLQEIVALGNTIEYTNFSVTSVQNWVKRDFKEFLGAPQAGKKYSLQQAALLFIVEDLKSNLDFESIRSLFHIIFLKPEDEHDDLIRPLDLYVAYTHLFEELDENNDQMLDVQGHEEGKRNHDVLMENMLRLRADQYVRQLSTLKPEQSEAVRNVLFIAMVSIQTAYFHSLARQYLNATLFLQNL</sequence>
<gene>
    <name evidence="1" type="ORF">WMW72_28850</name>
</gene>
<dbReference type="PANTHER" id="PTHR40056:SF1">
    <property type="entry name" value="DUF1836 DOMAIN-CONTAINING PROTEIN"/>
    <property type="match status" value="1"/>
</dbReference>
<keyword evidence="2" id="KW-1185">Reference proteome</keyword>
<dbReference type="EMBL" id="JBBPCC010000025">
    <property type="protein sequence ID" value="MEK8131923.1"/>
    <property type="molecule type" value="Genomic_DNA"/>
</dbReference>
<dbReference type="InterPro" id="IPR014975">
    <property type="entry name" value="DUF1836"/>
</dbReference>
<proteinExistence type="predicted"/>
<accession>A0ABU9DVX7</accession>
<name>A0ABU9DVX7_9BACL</name>
<organism evidence="1 2">
    <name type="scientific">Paenibacillus filicis</name>
    <dbReference type="NCBI Taxonomy" id="669464"/>
    <lineage>
        <taxon>Bacteria</taxon>
        <taxon>Bacillati</taxon>
        <taxon>Bacillota</taxon>
        <taxon>Bacilli</taxon>
        <taxon>Bacillales</taxon>
        <taxon>Paenibacillaceae</taxon>
        <taxon>Paenibacillus</taxon>
    </lineage>
</organism>
<comment type="caution">
    <text evidence="1">The sequence shown here is derived from an EMBL/GenBank/DDBJ whole genome shotgun (WGS) entry which is preliminary data.</text>
</comment>
<protein>
    <submittedName>
        <fullName evidence="1">DUF1836 domain-containing protein</fullName>
    </submittedName>
</protein>
<reference evidence="1 2" key="1">
    <citation type="submission" date="2024-04" db="EMBL/GenBank/DDBJ databases">
        <title>draft genome sequnece of Paenibacillus filicis.</title>
        <authorList>
            <person name="Kim D.-U."/>
        </authorList>
    </citation>
    <scope>NUCLEOTIDE SEQUENCE [LARGE SCALE GENOMIC DNA]</scope>
    <source>
        <strain evidence="1 2">KACC14197</strain>
    </source>
</reference>
<dbReference type="PANTHER" id="PTHR40056">
    <property type="entry name" value="HYPOTHETICAL CYTOSOLIC PROTEIN"/>
    <property type="match status" value="1"/>
</dbReference>
<evidence type="ECO:0000313" key="2">
    <source>
        <dbReference type="Proteomes" id="UP001469365"/>
    </source>
</evidence>
<dbReference type="Proteomes" id="UP001469365">
    <property type="component" value="Unassembled WGS sequence"/>
</dbReference>
<dbReference type="Pfam" id="PF08876">
    <property type="entry name" value="DUF1836"/>
    <property type="match status" value="1"/>
</dbReference>